<dbReference type="Pfam" id="PF01268">
    <property type="entry name" value="FTHFS"/>
    <property type="match status" value="1"/>
</dbReference>
<dbReference type="InterPro" id="IPR000559">
    <property type="entry name" value="Formate_THF_ligase"/>
</dbReference>
<keyword evidence="3 6" id="KW-0436">Ligase</keyword>
<dbReference type="HOGENOM" id="CLU_003601_3_3_4"/>
<dbReference type="NCBIfam" id="NF010030">
    <property type="entry name" value="PRK13505.1"/>
    <property type="match status" value="1"/>
</dbReference>
<dbReference type="InterPro" id="IPR027417">
    <property type="entry name" value="P-loop_NTPase"/>
</dbReference>
<dbReference type="RefSeq" id="WP_016473981.1">
    <property type="nucleotide sequence ID" value="NZ_KE150480.1"/>
</dbReference>
<dbReference type="PATRIC" id="fig|1203554.3.peg.605"/>
<reference evidence="7 8" key="1">
    <citation type="submission" date="2013-04" db="EMBL/GenBank/DDBJ databases">
        <title>The Genome Sequence of Sutterella wadsworthensis HGA0223.</title>
        <authorList>
            <consortium name="The Broad Institute Genomics Platform"/>
            <person name="Earl A."/>
            <person name="Ward D."/>
            <person name="Feldgarden M."/>
            <person name="Gevers D."/>
            <person name="Schmidt T.M."/>
            <person name="Dover J."/>
            <person name="Dai D."/>
            <person name="Walker B."/>
            <person name="Young S."/>
            <person name="Zeng Q."/>
            <person name="Gargeya S."/>
            <person name="Fitzgerald M."/>
            <person name="Haas B."/>
            <person name="Abouelleil A."/>
            <person name="Allen A.W."/>
            <person name="Alvarado L."/>
            <person name="Arachchi H.M."/>
            <person name="Berlin A.M."/>
            <person name="Chapman S.B."/>
            <person name="Gainer-Dewar J."/>
            <person name="Goldberg J."/>
            <person name="Griggs A."/>
            <person name="Gujja S."/>
            <person name="Hansen M."/>
            <person name="Howarth C."/>
            <person name="Imamovic A."/>
            <person name="Ireland A."/>
            <person name="Larimer J."/>
            <person name="McCowan C."/>
            <person name="Murphy C."/>
            <person name="Pearson M."/>
            <person name="Poon T.W."/>
            <person name="Priest M."/>
            <person name="Roberts A."/>
            <person name="Saif S."/>
            <person name="Shea T."/>
            <person name="Sisk P."/>
            <person name="Sykes S."/>
            <person name="Wortman J."/>
            <person name="Nusbaum C."/>
            <person name="Birren B."/>
        </authorList>
    </citation>
    <scope>NUCLEOTIDE SEQUENCE [LARGE SCALE GENOMIC DNA]</scope>
    <source>
        <strain evidence="7 8">HGA0223</strain>
    </source>
</reference>
<dbReference type="Gene3D" id="3.10.410.10">
    <property type="entry name" value="Formyltetrahydrofolate synthetase, domain 3"/>
    <property type="match status" value="1"/>
</dbReference>
<evidence type="ECO:0000313" key="7">
    <source>
        <dbReference type="EMBL" id="EPD99814.1"/>
    </source>
</evidence>
<comment type="caution">
    <text evidence="6">Lacks conserved residue(s) required for the propagation of feature annotation.</text>
</comment>
<organism evidence="7 8">
    <name type="scientific">Sutterella wadsworthensis HGA0223</name>
    <dbReference type="NCBI Taxonomy" id="1203554"/>
    <lineage>
        <taxon>Bacteria</taxon>
        <taxon>Pseudomonadati</taxon>
        <taxon>Pseudomonadota</taxon>
        <taxon>Betaproteobacteria</taxon>
        <taxon>Burkholderiales</taxon>
        <taxon>Sutterellaceae</taxon>
        <taxon>Sutterella</taxon>
    </lineage>
</organism>
<dbReference type="UniPathway" id="UPA00193"/>
<dbReference type="GeneID" id="64061553"/>
<evidence type="ECO:0000256" key="6">
    <source>
        <dbReference type="HAMAP-Rule" id="MF_01543"/>
    </source>
</evidence>
<evidence type="ECO:0000256" key="1">
    <source>
        <dbReference type="ARBA" id="ARBA00004777"/>
    </source>
</evidence>
<dbReference type="EMBL" id="ATCF01000012">
    <property type="protein sequence ID" value="EPD99814.1"/>
    <property type="molecule type" value="Genomic_DNA"/>
</dbReference>
<dbReference type="PROSITE" id="PS00721">
    <property type="entry name" value="FTHFS_1"/>
    <property type="match status" value="1"/>
</dbReference>
<keyword evidence="4 6" id="KW-0547">Nucleotide-binding</keyword>
<keyword evidence="8" id="KW-1185">Reference proteome</keyword>
<dbReference type="EC" id="6.3.4.3" evidence="6"/>
<gene>
    <name evidence="6" type="primary">fhs</name>
    <name evidence="7" type="ORF">HMPREF1476_00618</name>
</gene>
<dbReference type="AlphaFoldDB" id="S3CH12"/>
<accession>S3CH12</accession>
<dbReference type="Gene3D" id="3.30.1510.10">
    <property type="entry name" value="Domain 2, N(10)-formyltetrahydrofolate synthetase"/>
    <property type="match status" value="1"/>
</dbReference>
<comment type="similarity">
    <text evidence="6">Belongs to the formate--tetrahydrofolate ligase family.</text>
</comment>
<dbReference type="Gene3D" id="3.40.50.300">
    <property type="entry name" value="P-loop containing nucleotide triphosphate hydrolases"/>
    <property type="match status" value="1"/>
</dbReference>
<dbReference type="eggNOG" id="COG2759">
    <property type="taxonomic scope" value="Bacteria"/>
</dbReference>
<evidence type="ECO:0000256" key="2">
    <source>
        <dbReference type="ARBA" id="ARBA00022563"/>
    </source>
</evidence>
<dbReference type="GO" id="GO:0005524">
    <property type="term" value="F:ATP binding"/>
    <property type="evidence" value="ECO:0007669"/>
    <property type="project" value="UniProtKB-UniRule"/>
</dbReference>
<dbReference type="STRING" id="1203554.HMPREF1476_00618"/>
<evidence type="ECO:0000313" key="8">
    <source>
        <dbReference type="Proteomes" id="UP000014400"/>
    </source>
</evidence>
<proteinExistence type="inferred from homology"/>
<dbReference type="GO" id="GO:0004329">
    <property type="term" value="F:formate-tetrahydrofolate ligase activity"/>
    <property type="evidence" value="ECO:0007669"/>
    <property type="project" value="UniProtKB-UniRule"/>
</dbReference>
<comment type="pathway">
    <text evidence="1 6">One-carbon metabolism; tetrahydrofolate interconversion.</text>
</comment>
<dbReference type="InterPro" id="IPR020628">
    <property type="entry name" value="Formate_THF_ligase_CS"/>
</dbReference>
<dbReference type="Proteomes" id="UP000014400">
    <property type="component" value="Unassembled WGS sequence"/>
</dbReference>
<dbReference type="GO" id="GO:0035999">
    <property type="term" value="P:tetrahydrofolate interconversion"/>
    <property type="evidence" value="ECO:0007669"/>
    <property type="project" value="UniProtKB-UniRule"/>
</dbReference>
<evidence type="ECO:0000256" key="4">
    <source>
        <dbReference type="ARBA" id="ARBA00022741"/>
    </source>
</evidence>
<evidence type="ECO:0000256" key="3">
    <source>
        <dbReference type="ARBA" id="ARBA00022598"/>
    </source>
</evidence>
<evidence type="ECO:0000256" key="5">
    <source>
        <dbReference type="ARBA" id="ARBA00022840"/>
    </source>
</evidence>
<keyword evidence="2 6" id="KW-0554">One-carbon metabolism</keyword>
<comment type="catalytic activity">
    <reaction evidence="6">
        <text>(6S)-5,6,7,8-tetrahydrofolate + formate + ATP = (6R)-10-formyltetrahydrofolate + ADP + phosphate</text>
        <dbReference type="Rhea" id="RHEA:20221"/>
        <dbReference type="ChEBI" id="CHEBI:15740"/>
        <dbReference type="ChEBI" id="CHEBI:30616"/>
        <dbReference type="ChEBI" id="CHEBI:43474"/>
        <dbReference type="ChEBI" id="CHEBI:57453"/>
        <dbReference type="ChEBI" id="CHEBI:195366"/>
        <dbReference type="ChEBI" id="CHEBI:456216"/>
        <dbReference type="EC" id="6.3.4.3"/>
    </reaction>
</comment>
<dbReference type="SUPFAM" id="SSF52540">
    <property type="entry name" value="P-loop containing nucleoside triphosphate hydrolases"/>
    <property type="match status" value="1"/>
</dbReference>
<comment type="caution">
    <text evidence="7">The sequence shown here is derived from an EMBL/GenBank/DDBJ whole genome shotgun (WGS) entry which is preliminary data.</text>
</comment>
<name>S3CH12_9BURK</name>
<dbReference type="HAMAP" id="MF_01543">
    <property type="entry name" value="FTHFS"/>
    <property type="match status" value="1"/>
</dbReference>
<protein>
    <recommendedName>
        <fullName evidence="6">Formate--tetrahydrofolate ligase</fullName>
        <ecNumber evidence="6">6.3.4.3</ecNumber>
    </recommendedName>
    <alternativeName>
        <fullName evidence="6">Formyltetrahydrofolate synthetase</fullName>
        <shortName evidence="6">FHS</shortName>
        <shortName evidence="6">FTHFS</shortName>
    </alternativeName>
</protein>
<sequence length="547" mass="57491">MKTDIEIAQETKLIPINELAHSAGLADSEFEPYGRDKAKVTLDPSRQEKGRLILVTATSGMPAGSGKTTTSIALAQGLKRLGKNAALALREPSLGPVFGMKGGAAGGGYSQVLPMEAINLHFTGDLHAITAANNLLAALLDNARHQGQVQLREIYWRRVLDVNDRMLRNIITGLGGPANGIPTEAGFDITAASELMAVLCLANDLEDLRSRIDRIVLGLRPDGTAYTCGELGATGSLLALLFEAFKPNLVQSIEGNLAFVHGGPFANIAHGCNSVAATRAAMKLADYAITEAGFGSDLGAEKFFNIKCRAAGFAPAAVVIVTSTKALKWHGGVPLPEIGEPNLEAVKRGIVNLDAHIANLKQFGPNIVVALNHFHTDTEAEIEVIRARCAELGVRFAVSDGFAKGGEGAEALAREVVAAAEDFHPLVHTYEADAPIVDKLNAIVTKAYGGDGVKLAPAALKDLKRIEELGFGKLPVCVAKTPFSLTDDPKALGAPKGFTLPIERLILNAGSGFVVAMSGSIMRMPGLPKKPAAMSIDVQNGRITGLA</sequence>
<keyword evidence="5 6" id="KW-0067">ATP-binding</keyword>